<evidence type="ECO:0000313" key="7">
    <source>
        <dbReference type="EMBL" id="ASK79122.1"/>
    </source>
</evidence>
<evidence type="ECO:0000256" key="2">
    <source>
        <dbReference type="ARBA" id="ARBA00022729"/>
    </source>
</evidence>
<evidence type="ECO:0000256" key="1">
    <source>
        <dbReference type="ARBA" id="ARBA00004459"/>
    </source>
</evidence>
<keyword evidence="2 6" id="KW-0732">Signal</keyword>
<dbReference type="PIRSF" id="PIRSF002859">
    <property type="entry name" value="Lipo_traT"/>
    <property type="match status" value="1"/>
</dbReference>
<dbReference type="OrthoDB" id="9791439at2"/>
<evidence type="ECO:0000256" key="3">
    <source>
        <dbReference type="ARBA" id="ARBA00023136"/>
    </source>
</evidence>
<dbReference type="EMBL" id="CP022356">
    <property type="protein sequence ID" value="ASK79122.1"/>
    <property type="molecule type" value="Genomic_DNA"/>
</dbReference>
<reference evidence="7 8" key="1">
    <citation type="journal article" date="2016" name="Int. J. Syst. Evol. Microbiol.">
        <title>Paraphotobacterium marinum gen. nov., sp. nov., a member of the family Vibrionaceae, isolated from surface seawater.</title>
        <authorList>
            <person name="Huang Z."/>
            <person name="Dong C."/>
            <person name="Shao Z."/>
        </authorList>
    </citation>
    <scope>NUCLEOTIDE SEQUENCE [LARGE SCALE GENOMIC DNA]</scope>
    <source>
        <strain evidence="7 8">NSCS20N07D</strain>
    </source>
</reference>
<feature type="chain" id="PRO_5019883826" evidence="6">
    <location>
        <begin position="28"/>
        <end position="250"/>
    </location>
</feature>
<keyword evidence="5" id="KW-0449">Lipoprotein</keyword>
<dbReference type="GO" id="GO:0009279">
    <property type="term" value="C:cell outer membrane"/>
    <property type="evidence" value="ECO:0007669"/>
    <property type="project" value="UniProtKB-SubCell"/>
</dbReference>
<keyword evidence="4" id="KW-0564">Palmitate</keyword>
<evidence type="ECO:0000256" key="4">
    <source>
        <dbReference type="ARBA" id="ARBA00023139"/>
    </source>
</evidence>
<dbReference type="Proteomes" id="UP000242175">
    <property type="component" value="Chromosome small"/>
</dbReference>
<dbReference type="InterPro" id="IPR008874">
    <property type="entry name" value="TraT_complement-R"/>
</dbReference>
<gene>
    <name evidence="7" type="ORF">CF386_08615</name>
</gene>
<evidence type="ECO:0000256" key="6">
    <source>
        <dbReference type="PIRNR" id="PIRNR002859"/>
    </source>
</evidence>
<accession>A0A220VG15</accession>
<keyword evidence="6" id="KW-0998">Cell outer membrane</keyword>
<comment type="subcellular location">
    <subcellularLocation>
        <location evidence="1">Cell outer membrane</location>
        <topology evidence="1">Lipid-anchor</topology>
    </subcellularLocation>
</comment>
<keyword evidence="3 6" id="KW-0472">Membrane</keyword>
<dbReference type="RefSeq" id="WP_089074030.1">
    <property type="nucleotide sequence ID" value="NZ_CBCSAM010000002.1"/>
</dbReference>
<evidence type="ECO:0000313" key="8">
    <source>
        <dbReference type="Proteomes" id="UP000242175"/>
    </source>
</evidence>
<feature type="signal peptide" evidence="6">
    <location>
        <begin position="1"/>
        <end position="27"/>
    </location>
</feature>
<evidence type="ECO:0000256" key="5">
    <source>
        <dbReference type="ARBA" id="ARBA00023288"/>
    </source>
</evidence>
<dbReference type="Pfam" id="PF05818">
    <property type="entry name" value="TraT"/>
    <property type="match status" value="1"/>
</dbReference>
<dbReference type="KEGG" id="pmai:CF386_08615"/>
<keyword evidence="8" id="KW-1185">Reference proteome</keyword>
<proteinExistence type="predicted"/>
<dbReference type="AlphaFoldDB" id="A0A220VG15"/>
<name>A0A220VG15_9GAMM</name>
<organism evidence="7 8">
    <name type="scientific">Paraphotobacterium marinum</name>
    <dbReference type="NCBI Taxonomy" id="1755811"/>
    <lineage>
        <taxon>Bacteria</taxon>
        <taxon>Pseudomonadati</taxon>
        <taxon>Pseudomonadota</taxon>
        <taxon>Gammaproteobacteria</taxon>
        <taxon>Vibrionales</taxon>
        <taxon>Vibrionaceae</taxon>
        <taxon>Paraphotobacterium</taxon>
    </lineage>
</organism>
<protein>
    <submittedName>
        <fullName evidence="7">Complement resistance protein TraT</fullName>
    </submittedName>
</protein>
<sequence length="250" mass="26802">MISLTSLLNHLKRIALVCSVLSLTGCAALTTAIKHRNLNVESEMSSTIWLDPVTSQQKTVYIQAKNTTGKDINIQSKLTKALQQKGYQVITNNPSSAQYWLQINTLKFDKMDPNSAKGLLSKGYGDALVTGGTIAGIAAVSGSTGRGIGAAALAGGLASTIANSLVSNVNYSLITDVRVVEKTKNKVKNREKSSLQNGSGDTLTSISETESNLKRYQTRILTNANRVNLTIERAKEPIEDDLVKTVSGIF</sequence>